<evidence type="ECO:0000313" key="7">
    <source>
        <dbReference type="EMBL" id="TPX73988.1"/>
    </source>
</evidence>
<dbReference type="EMBL" id="QEAP01000151">
    <property type="protein sequence ID" value="TPX73988.1"/>
    <property type="molecule type" value="Genomic_DNA"/>
</dbReference>
<dbReference type="InterPro" id="IPR027417">
    <property type="entry name" value="P-loop_NTPase"/>
</dbReference>
<name>A0A507FFB5_9FUNG</name>
<keyword evidence="8" id="KW-1185">Reference proteome</keyword>
<dbReference type="InterPro" id="IPR011184">
    <property type="entry name" value="DNA_mismatch_repair_Msh2"/>
</dbReference>
<dbReference type="GO" id="GO:0005524">
    <property type="term" value="F:ATP binding"/>
    <property type="evidence" value="ECO:0007669"/>
    <property type="project" value="UniProtKB-KW"/>
</dbReference>
<evidence type="ECO:0000259" key="6">
    <source>
        <dbReference type="PROSITE" id="PS00486"/>
    </source>
</evidence>
<organism evidence="7 8">
    <name type="scientific">Chytriomyces confervae</name>
    <dbReference type="NCBI Taxonomy" id="246404"/>
    <lineage>
        <taxon>Eukaryota</taxon>
        <taxon>Fungi</taxon>
        <taxon>Fungi incertae sedis</taxon>
        <taxon>Chytridiomycota</taxon>
        <taxon>Chytridiomycota incertae sedis</taxon>
        <taxon>Chytridiomycetes</taxon>
        <taxon>Chytridiales</taxon>
        <taxon>Chytriomycetaceae</taxon>
        <taxon>Chytriomyces</taxon>
    </lineage>
</organism>
<dbReference type="PANTHER" id="PTHR11361">
    <property type="entry name" value="DNA MISMATCH REPAIR PROTEIN MUTS FAMILY MEMBER"/>
    <property type="match status" value="1"/>
</dbReference>
<dbReference type="GO" id="GO:0140664">
    <property type="term" value="F:ATP-dependent DNA damage sensor activity"/>
    <property type="evidence" value="ECO:0007669"/>
    <property type="project" value="InterPro"/>
</dbReference>
<dbReference type="InterPro" id="IPR036187">
    <property type="entry name" value="DNA_mismatch_repair_MutS_sf"/>
</dbReference>
<dbReference type="GO" id="GO:0005634">
    <property type="term" value="C:nucleus"/>
    <property type="evidence" value="ECO:0007669"/>
    <property type="project" value="TreeGrafter"/>
</dbReference>
<evidence type="ECO:0000256" key="5">
    <source>
        <dbReference type="SAM" id="MobiDB-lite"/>
    </source>
</evidence>
<dbReference type="Gene3D" id="3.40.50.300">
    <property type="entry name" value="P-loop containing nucleotide triphosphate hydrolases"/>
    <property type="match status" value="1"/>
</dbReference>
<dbReference type="Pfam" id="PF00488">
    <property type="entry name" value="MutS_V"/>
    <property type="match status" value="1"/>
</dbReference>
<proteinExistence type="inferred from homology"/>
<dbReference type="OrthoDB" id="29596at2759"/>
<evidence type="ECO:0000256" key="4">
    <source>
        <dbReference type="ARBA" id="ARBA00023125"/>
    </source>
</evidence>
<dbReference type="GO" id="GO:0006298">
    <property type="term" value="P:mismatch repair"/>
    <property type="evidence" value="ECO:0007669"/>
    <property type="project" value="InterPro"/>
</dbReference>
<feature type="domain" description="DNA mismatch repair proteins mutS family" evidence="6">
    <location>
        <begin position="648"/>
        <end position="664"/>
    </location>
</feature>
<evidence type="ECO:0000313" key="8">
    <source>
        <dbReference type="Proteomes" id="UP000320333"/>
    </source>
</evidence>
<comment type="caution">
    <text evidence="7">The sequence shown here is derived from an EMBL/GenBank/DDBJ whole genome shotgun (WGS) entry which is preliminary data.</text>
</comment>
<evidence type="ECO:0000256" key="2">
    <source>
        <dbReference type="ARBA" id="ARBA00022741"/>
    </source>
</evidence>
<evidence type="ECO:0000256" key="3">
    <source>
        <dbReference type="ARBA" id="ARBA00022840"/>
    </source>
</evidence>
<gene>
    <name evidence="7" type="ORF">CcCBS67573_g04732</name>
</gene>
<dbReference type="Pfam" id="PF05192">
    <property type="entry name" value="MutS_III"/>
    <property type="match status" value="1"/>
</dbReference>
<dbReference type="SUPFAM" id="SSF52540">
    <property type="entry name" value="P-loop containing nucleoside triphosphate hydrolases"/>
    <property type="match status" value="1"/>
</dbReference>
<dbReference type="STRING" id="246404.A0A507FFB5"/>
<feature type="compositionally biased region" description="Polar residues" evidence="5">
    <location>
        <begin position="538"/>
        <end position="556"/>
    </location>
</feature>
<dbReference type="AlphaFoldDB" id="A0A507FFB5"/>
<sequence>MNKNRIASISVSGSNAVAGALLDTSEQLLTLMPDFVCQDGLAACDAVMQFLLMMRPSTVVVNARSGEKVLKRLDEFEDAAVHVCPSSDFAYKTACNRLLSLHIDAAVHSSASVAFEGAHSNHQTRMRLYLETIASLQNVQMVGCAGALLSHVSKHVLQSGESVDDNDCDFNVTSIEAFHLNSHMILNQDCYTSLNIFRNEKHPNMFSSDNKDGLSLFGKALLHQWFMRPSLQISVIRARQMAVSELMARKNKNVVDTLRDAVACISNIPRICMKLKKKLTVQEWEALLKCSFYCLKIRAASDQLTSAAAPIFEKIREFFDASLLKEVGGCINTVIDFELSSSETAVTVKHGVDQELDELKRSYNGLDDLLSRVAQEIAQTIPDSVSDALNVIYFPQLGYLITIPLREDMNSQESFMIPGLDFQFCTSKTVFYKSAQMIELDETLGDLHSIITDKEIEIVQRLQETILMHADALIQVSYICAELDCLLAFADAAEKYNFVCPTIVPDSYLEIVQGRHPLYEQCLEHFIGNNTCMGKGSASSGKSVQSDDTSSRASTAETDDTSKDKDLKVMLLTGPNFSGKSVYLKQVGLIVFMAHIGSFVPAKHAIIGITDRILTRIQAVESDTKIQSAFMLDSQQMAYALRNSTGSSLVLIDEYGKGTLHSNGVGLFCASLVEFLRRQVDCPNVIATTHFQQNPFTEIFAHNLLPETPALQQFKMDVFQGTVAEEEQLTFLYRIVPGNAGSSLGLYCARLAGISDSVLQRAKEWTHFLNNGSHLNKEDESRVNVAPQQQQQLHPSVDAVIKYFDSFDCETGDIKALWDLVRFSEAHAV</sequence>
<dbReference type="GO" id="GO:0030983">
    <property type="term" value="F:mismatched DNA binding"/>
    <property type="evidence" value="ECO:0007669"/>
    <property type="project" value="InterPro"/>
</dbReference>
<dbReference type="SUPFAM" id="SSF48334">
    <property type="entry name" value="DNA repair protein MutS, domain III"/>
    <property type="match status" value="1"/>
</dbReference>
<keyword evidence="3" id="KW-0067">ATP-binding</keyword>
<dbReference type="InterPro" id="IPR000432">
    <property type="entry name" value="DNA_mismatch_repair_MutS_C"/>
</dbReference>
<accession>A0A507FFB5</accession>
<dbReference type="Proteomes" id="UP000320333">
    <property type="component" value="Unassembled WGS sequence"/>
</dbReference>
<dbReference type="PANTHER" id="PTHR11361:SF20">
    <property type="entry name" value="MUTS PROTEIN HOMOLOG 5"/>
    <property type="match status" value="1"/>
</dbReference>
<dbReference type="PIRSF" id="PIRSF005813">
    <property type="entry name" value="MSH2"/>
    <property type="match status" value="1"/>
</dbReference>
<keyword evidence="4" id="KW-0238">DNA-binding</keyword>
<reference evidence="7 8" key="1">
    <citation type="journal article" date="2019" name="Sci. Rep.">
        <title>Comparative genomics of chytrid fungi reveal insights into the obligate biotrophic and pathogenic lifestyle of Synchytrium endobioticum.</title>
        <authorList>
            <person name="van de Vossenberg B.T.L.H."/>
            <person name="Warris S."/>
            <person name="Nguyen H.D.T."/>
            <person name="van Gent-Pelzer M.P.E."/>
            <person name="Joly D.L."/>
            <person name="van de Geest H.C."/>
            <person name="Bonants P.J.M."/>
            <person name="Smith D.S."/>
            <person name="Levesque C.A."/>
            <person name="van der Lee T.A.J."/>
        </authorList>
    </citation>
    <scope>NUCLEOTIDE SEQUENCE [LARGE SCALE GENOMIC DNA]</scope>
    <source>
        <strain evidence="7 8">CBS 675.73</strain>
    </source>
</reference>
<dbReference type="SMART" id="SM00533">
    <property type="entry name" value="MUTSd"/>
    <property type="match status" value="1"/>
</dbReference>
<protein>
    <recommendedName>
        <fullName evidence="6">DNA mismatch repair proteins mutS family domain-containing protein</fullName>
    </recommendedName>
</protein>
<comment type="similarity">
    <text evidence="1">Belongs to the DNA mismatch repair MutS family.</text>
</comment>
<dbReference type="SMART" id="SM00534">
    <property type="entry name" value="MUTSac"/>
    <property type="match status" value="1"/>
</dbReference>
<dbReference type="GO" id="GO:0051026">
    <property type="term" value="P:chiasma assembly"/>
    <property type="evidence" value="ECO:0007669"/>
    <property type="project" value="TreeGrafter"/>
</dbReference>
<dbReference type="InterPro" id="IPR007696">
    <property type="entry name" value="DNA_mismatch_repair_MutS_core"/>
</dbReference>
<dbReference type="PROSITE" id="PS00486">
    <property type="entry name" value="DNA_MISMATCH_REPAIR_2"/>
    <property type="match status" value="1"/>
</dbReference>
<keyword evidence="2" id="KW-0547">Nucleotide-binding</keyword>
<feature type="region of interest" description="Disordered" evidence="5">
    <location>
        <begin position="538"/>
        <end position="560"/>
    </location>
</feature>
<evidence type="ECO:0000256" key="1">
    <source>
        <dbReference type="ARBA" id="ARBA00006271"/>
    </source>
</evidence>
<dbReference type="Gene3D" id="1.10.1420.10">
    <property type="match status" value="1"/>
</dbReference>
<dbReference type="InterPro" id="IPR045076">
    <property type="entry name" value="MutS"/>
</dbReference>